<comment type="caution">
    <text evidence="5">The sequence shown here is derived from an EMBL/GenBank/DDBJ whole genome shotgun (WGS) entry which is preliminary data.</text>
</comment>
<evidence type="ECO:0000313" key="6">
    <source>
        <dbReference type="Proteomes" id="UP000317982"/>
    </source>
</evidence>
<dbReference type="InParanoid" id="A0A545AYJ9"/>
<evidence type="ECO:0000256" key="3">
    <source>
        <dbReference type="PROSITE-ProRule" id="PRU10038"/>
    </source>
</evidence>
<dbReference type="InterPro" id="IPR029058">
    <property type="entry name" value="AB_hydrolase_fold"/>
</dbReference>
<dbReference type="Pfam" id="PF07859">
    <property type="entry name" value="Abhydrolase_3"/>
    <property type="match status" value="1"/>
</dbReference>
<keyword evidence="6" id="KW-1185">Reference proteome</keyword>
<sequence length="288" mass="30034">MTAEQRAAIDAQLRAYPFDVSAEPAQMRAAFEAFAGAAPAALPALELGGRPALEWAGAGGTILYFHGGSWIVGSPATAQRLTSALVRRTGLRAVSLDYRLAPEHPFPAAIEDAVAAYRALVAEGEPIVLAGDSAGGGLAVITAIVARDEGLPRPAGVVAFSPGLDATRTGESMTTKEGVDPLFTRAGLQRLSRYHLAGQDPRHPWVSPAVVGDLTGLPPVLLQVGTNEVLLDDSVRFAARAAAAGVDVILDVTGDVPHVFQTFEGVLDEADAALDRAAQFIRARTSRQ</sequence>
<proteinExistence type="inferred from homology"/>
<feature type="active site" evidence="3">
    <location>
        <position position="133"/>
    </location>
</feature>
<dbReference type="InterPro" id="IPR050300">
    <property type="entry name" value="GDXG_lipolytic_enzyme"/>
</dbReference>
<dbReference type="PROSITE" id="PS01173">
    <property type="entry name" value="LIPASE_GDXG_HIS"/>
    <property type="match status" value="1"/>
</dbReference>
<keyword evidence="2 5" id="KW-0378">Hydrolase</keyword>
<dbReference type="Proteomes" id="UP000317982">
    <property type="component" value="Unassembled WGS sequence"/>
</dbReference>
<dbReference type="PANTHER" id="PTHR48081:SF30">
    <property type="entry name" value="ACETYL-HYDROLASE LIPR-RELATED"/>
    <property type="match status" value="1"/>
</dbReference>
<dbReference type="PANTHER" id="PTHR48081">
    <property type="entry name" value="AB HYDROLASE SUPERFAMILY PROTEIN C4A8.06C"/>
    <property type="match status" value="1"/>
</dbReference>
<dbReference type="PROSITE" id="PS01174">
    <property type="entry name" value="LIPASE_GDXG_SER"/>
    <property type="match status" value="1"/>
</dbReference>
<dbReference type="InterPro" id="IPR033140">
    <property type="entry name" value="Lipase_GDXG_put_SER_AS"/>
</dbReference>
<dbReference type="EMBL" id="VIRS01000002">
    <property type="protein sequence ID" value="TQS46410.1"/>
    <property type="molecule type" value="Genomic_DNA"/>
</dbReference>
<dbReference type="Gene3D" id="3.40.50.1820">
    <property type="entry name" value="alpha/beta hydrolase"/>
    <property type="match status" value="1"/>
</dbReference>
<feature type="domain" description="Alpha/beta hydrolase fold-3" evidence="4">
    <location>
        <begin position="62"/>
        <end position="261"/>
    </location>
</feature>
<organism evidence="5 6">
    <name type="scientific">Cryptosporangium phraense</name>
    <dbReference type="NCBI Taxonomy" id="2593070"/>
    <lineage>
        <taxon>Bacteria</taxon>
        <taxon>Bacillati</taxon>
        <taxon>Actinomycetota</taxon>
        <taxon>Actinomycetes</taxon>
        <taxon>Cryptosporangiales</taxon>
        <taxon>Cryptosporangiaceae</taxon>
        <taxon>Cryptosporangium</taxon>
    </lineage>
</organism>
<name>A0A545AYJ9_9ACTN</name>
<comment type="similarity">
    <text evidence="1">Belongs to the 'GDXG' lipolytic enzyme family.</text>
</comment>
<dbReference type="InterPro" id="IPR002168">
    <property type="entry name" value="Lipase_GDXG_HIS_AS"/>
</dbReference>
<reference evidence="5 6" key="1">
    <citation type="submission" date="2019-07" db="EMBL/GenBank/DDBJ databases">
        <title>Cryptosporangium phraense sp. nov., isolated from plant litter.</title>
        <authorList>
            <person name="Suriyachadkun C."/>
        </authorList>
    </citation>
    <scope>NUCLEOTIDE SEQUENCE [LARGE SCALE GENOMIC DNA]</scope>
    <source>
        <strain evidence="5 6">A-T 5661</strain>
    </source>
</reference>
<evidence type="ECO:0000259" key="4">
    <source>
        <dbReference type="Pfam" id="PF07859"/>
    </source>
</evidence>
<dbReference type="InterPro" id="IPR013094">
    <property type="entry name" value="AB_hydrolase_3"/>
</dbReference>
<evidence type="ECO:0000256" key="1">
    <source>
        <dbReference type="ARBA" id="ARBA00010515"/>
    </source>
</evidence>
<accession>A0A545AYJ9</accession>
<evidence type="ECO:0000313" key="5">
    <source>
        <dbReference type="EMBL" id="TQS46410.1"/>
    </source>
</evidence>
<dbReference type="SUPFAM" id="SSF53474">
    <property type="entry name" value="alpha/beta-Hydrolases"/>
    <property type="match status" value="1"/>
</dbReference>
<dbReference type="RefSeq" id="WP_142702929.1">
    <property type="nucleotide sequence ID" value="NZ_VIRS01000002.1"/>
</dbReference>
<dbReference type="AlphaFoldDB" id="A0A545AYJ9"/>
<dbReference type="GO" id="GO:0004806">
    <property type="term" value="F:triacylglycerol lipase activity"/>
    <property type="evidence" value="ECO:0007669"/>
    <property type="project" value="TreeGrafter"/>
</dbReference>
<gene>
    <name evidence="5" type="ORF">FL583_03185</name>
</gene>
<protein>
    <submittedName>
        <fullName evidence="5">Alpha/beta hydrolase</fullName>
    </submittedName>
</protein>
<evidence type="ECO:0000256" key="2">
    <source>
        <dbReference type="ARBA" id="ARBA00022801"/>
    </source>
</evidence>
<dbReference type="OrthoDB" id="128186at2"/>